<evidence type="ECO:0000313" key="3">
    <source>
        <dbReference type="Proteomes" id="UP001156560"/>
    </source>
</evidence>
<keyword evidence="1" id="KW-1133">Transmembrane helix</keyword>
<keyword evidence="1" id="KW-0812">Transmembrane</keyword>
<dbReference type="Proteomes" id="UP001156560">
    <property type="component" value="Plasmid pHLA"/>
</dbReference>
<name>A0AA47JN36_VIBPH</name>
<keyword evidence="1" id="KW-0472">Membrane</keyword>
<dbReference type="EMBL" id="CP114196">
    <property type="protein sequence ID" value="WAT93657.1"/>
    <property type="molecule type" value="Genomic_DNA"/>
</dbReference>
<dbReference type="RefSeq" id="WP_138058899.1">
    <property type="nucleotide sequence ID" value="NZ_CP114196.1"/>
</dbReference>
<gene>
    <name evidence="2" type="ORF">O1Q84_26430</name>
</gene>
<accession>A0AA47JN36</accession>
<dbReference type="AlphaFoldDB" id="A0AA47JN36"/>
<sequence>MGENAKVAIGLLINLIVMGLLTFAQAAGMLFDASNVFDRAPNPITWFVVASGWIAFFIMLWVFLTRNLNQHNHKKDRPQ</sequence>
<geneLocation type="plasmid" evidence="2 3">
    <name>pHLA</name>
</geneLocation>
<feature type="transmembrane region" description="Helical" evidence="1">
    <location>
        <begin position="7"/>
        <end position="31"/>
    </location>
</feature>
<feature type="transmembrane region" description="Helical" evidence="1">
    <location>
        <begin position="43"/>
        <end position="64"/>
    </location>
</feature>
<protein>
    <submittedName>
        <fullName evidence="2">Uncharacterized protein</fullName>
    </submittedName>
</protein>
<evidence type="ECO:0000313" key="2">
    <source>
        <dbReference type="EMBL" id="WAT93657.1"/>
    </source>
</evidence>
<keyword evidence="2" id="KW-0614">Plasmid</keyword>
<organism evidence="2 3">
    <name type="scientific">Vibrio parahaemolyticus</name>
    <dbReference type="NCBI Taxonomy" id="670"/>
    <lineage>
        <taxon>Bacteria</taxon>
        <taxon>Pseudomonadati</taxon>
        <taxon>Pseudomonadota</taxon>
        <taxon>Gammaproteobacteria</taxon>
        <taxon>Vibrionales</taxon>
        <taxon>Vibrionaceae</taxon>
        <taxon>Vibrio</taxon>
    </lineage>
</organism>
<proteinExistence type="predicted"/>
<evidence type="ECO:0000256" key="1">
    <source>
        <dbReference type="SAM" id="Phobius"/>
    </source>
</evidence>
<reference evidence="2" key="1">
    <citation type="submission" date="2022-12" db="EMBL/GenBank/DDBJ databases">
        <title>Vibrio parahaemolyticus become highly virulent by producing novel Tc toxins.</title>
        <authorList>
            <person name="Yang F."/>
            <person name="You Y."/>
            <person name="Lai Q."/>
            <person name="Xu L."/>
            <person name="Li F."/>
        </authorList>
    </citation>
    <scope>NUCLEOTIDE SEQUENCE</scope>
    <source>
        <strain evidence="2">Vp-HL-202005</strain>
        <plasmid evidence="2">pHLA</plasmid>
    </source>
</reference>